<protein>
    <submittedName>
        <fullName evidence="2">Uncharacterized protein</fullName>
    </submittedName>
</protein>
<sequence length="444" mass="49303">MPTKADDRSRSGTPSGDEDCTHFKAKVSIHLASYKRVPAGKKTKEQKVTKTKEIEHVFESTVDGYVDLMKKMLARHDVTILKVSETMTFPFKVQVPPDTHVSLHLLKHGSTDVDNYQDYTDIVSKVLQKQPSKSITIYIDVKLIKKAKKGQKDSDEDITDDENEIGPTSLTPLEKAVAEKRNLLEKMYGNPNDNSCFYKCAVTGDLIPLTPIMMAEWACAMVDNKATVQTPPNMLTFDPANRRSSLRSSHRHSSSSMSSDASANCTSDIGHLSNIISLLAPCRESETPAPAAPAASSLLEHQNTPSKLLRFLSYAKNKLGITNAPAYERSLRDQSYGPDILHLVEDKDLISLSIPSGDVIRMKKAAPIWMASDDSKRKPADDPDTCPPNQPPVTFEKRWIDPETGRDTGAARVYGKLEPIPIDDPEWEDQQGYKAVIMDKNSDF</sequence>
<feature type="region of interest" description="Disordered" evidence="1">
    <location>
        <begin position="230"/>
        <end position="263"/>
    </location>
</feature>
<accession>A0A4S8KU62</accession>
<dbReference type="Proteomes" id="UP000297245">
    <property type="component" value="Unassembled WGS sequence"/>
</dbReference>
<evidence type="ECO:0000313" key="3">
    <source>
        <dbReference type="Proteomes" id="UP000297245"/>
    </source>
</evidence>
<organism evidence="2 3">
    <name type="scientific">Dendrothele bispora (strain CBS 962.96)</name>
    <dbReference type="NCBI Taxonomy" id="1314807"/>
    <lineage>
        <taxon>Eukaryota</taxon>
        <taxon>Fungi</taxon>
        <taxon>Dikarya</taxon>
        <taxon>Basidiomycota</taxon>
        <taxon>Agaricomycotina</taxon>
        <taxon>Agaricomycetes</taxon>
        <taxon>Agaricomycetidae</taxon>
        <taxon>Agaricales</taxon>
        <taxon>Agaricales incertae sedis</taxon>
        <taxon>Dendrothele</taxon>
    </lineage>
</organism>
<proteinExistence type="predicted"/>
<name>A0A4S8KU62_DENBC</name>
<feature type="region of interest" description="Disordered" evidence="1">
    <location>
        <begin position="372"/>
        <end position="402"/>
    </location>
</feature>
<feature type="compositionally biased region" description="Basic residues" evidence="1">
    <location>
        <begin position="244"/>
        <end position="253"/>
    </location>
</feature>
<gene>
    <name evidence="2" type="ORF">K435DRAFT_875502</name>
</gene>
<feature type="compositionally biased region" description="Basic and acidic residues" evidence="1">
    <location>
        <begin position="1"/>
        <end position="10"/>
    </location>
</feature>
<reference evidence="2 3" key="1">
    <citation type="journal article" date="2019" name="Nat. Ecol. Evol.">
        <title>Megaphylogeny resolves global patterns of mushroom evolution.</title>
        <authorList>
            <person name="Varga T."/>
            <person name="Krizsan K."/>
            <person name="Foldi C."/>
            <person name="Dima B."/>
            <person name="Sanchez-Garcia M."/>
            <person name="Sanchez-Ramirez S."/>
            <person name="Szollosi G.J."/>
            <person name="Szarkandi J.G."/>
            <person name="Papp V."/>
            <person name="Albert L."/>
            <person name="Andreopoulos W."/>
            <person name="Angelini C."/>
            <person name="Antonin V."/>
            <person name="Barry K.W."/>
            <person name="Bougher N.L."/>
            <person name="Buchanan P."/>
            <person name="Buyck B."/>
            <person name="Bense V."/>
            <person name="Catcheside P."/>
            <person name="Chovatia M."/>
            <person name="Cooper J."/>
            <person name="Damon W."/>
            <person name="Desjardin D."/>
            <person name="Finy P."/>
            <person name="Geml J."/>
            <person name="Haridas S."/>
            <person name="Hughes K."/>
            <person name="Justo A."/>
            <person name="Karasinski D."/>
            <person name="Kautmanova I."/>
            <person name="Kiss B."/>
            <person name="Kocsube S."/>
            <person name="Kotiranta H."/>
            <person name="LaButti K.M."/>
            <person name="Lechner B.E."/>
            <person name="Liimatainen K."/>
            <person name="Lipzen A."/>
            <person name="Lukacs Z."/>
            <person name="Mihaltcheva S."/>
            <person name="Morgado L.N."/>
            <person name="Niskanen T."/>
            <person name="Noordeloos M.E."/>
            <person name="Ohm R.A."/>
            <person name="Ortiz-Santana B."/>
            <person name="Ovrebo C."/>
            <person name="Racz N."/>
            <person name="Riley R."/>
            <person name="Savchenko A."/>
            <person name="Shiryaev A."/>
            <person name="Soop K."/>
            <person name="Spirin V."/>
            <person name="Szebenyi C."/>
            <person name="Tomsovsky M."/>
            <person name="Tulloss R.E."/>
            <person name="Uehling J."/>
            <person name="Grigoriev I.V."/>
            <person name="Vagvolgyi C."/>
            <person name="Papp T."/>
            <person name="Martin F.M."/>
            <person name="Miettinen O."/>
            <person name="Hibbett D.S."/>
            <person name="Nagy L.G."/>
        </authorList>
    </citation>
    <scope>NUCLEOTIDE SEQUENCE [LARGE SCALE GENOMIC DNA]</scope>
    <source>
        <strain evidence="2 3">CBS 962.96</strain>
    </source>
</reference>
<keyword evidence="3" id="KW-1185">Reference proteome</keyword>
<evidence type="ECO:0000256" key="1">
    <source>
        <dbReference type="SAM" id="MobiDB-lite"/>
    </source>
</evidence>
<dbReference type="OrthoDB" id="3259884at2759"/>
<dbReference type="EMBL" id="ML180029">
    <property type="protein sequence ID" value="THU79406.1"/>
    <property type="molecule type" value="Genomic_DNA"/>
</dbReference>
<dbReference type="AlphaFoldDB" id="A0A4S8KU62"/>
<feature type="region of interest" description="Disordered" evidence="1">
    <location>
        <begin position="1"/>
        <end position="20"/>
    </location>
</feature>
<evidence type="ECO:0000313" key="2">
    <source>
        <dbReference type="EMBL" id="THU79406.1"/>
    </source>
</evidence>